<keyword evidence="7" id="KW-0029">Amino-acid transport</keyword>
<evidence type="ECO:0000256" key="3">
    <source>
        <dbReference type="ARBA" id="ARBA00022448"/>
    </source>
</evidence>
<evidence type="ECO:0000256" key="24">
    <source>
        <dbReference type="SAM" id="MobiDB-lite"/>
    </source>
</evidence>
<organism evidence="25 26">
    <name type="scientific">Pogonomyrmex barbatus</name>
    <name type="common">red harvester ant</name>
    <dbReference type="NCBI Taxonomy" id="144034"/>
    <lineage>
        <taxon>Eukaryota</taxon>
        <taxon>Metazoa</taxon>
        <taxon>Ecdysozoa</taxon>
        <taxon>Arthropoda</taxon>
        <taxon>Hexapoda</taxon>
        <taxon>Insecta</taxon>
        <taxon>Pterygota</taxon>
        <taxon>Neoptera</taxon>
        <taxon>Endopterygota</taxon>
        <taxon>Hymenoptera</taxon>
        <taxon>Apocrita</taxon>
        <taxon>Aculeata</taxon>
        <taxon>Formicoidea</taxon>
        <taxon>Formicidae</taxon>
        <taxon>Myrmicinae</taxon>
        <taxon>Pogonomyrmex</taxon>
    </lineage>
</organism>
<feature type="region of interest" description="Disordered" evidence="24">
    <location>
        <begin position="369"/>
        <end position="389"/>
    </location>
</feature>
<evidence type="ECO:0000256" key="5">
    <source>
        <dbReference type="ARBA" id="ARBA00022737"/>
    </source>
</evidence>
<feature type="repeat" description="Solcar" evidence="22">
    <location>
        <begin position="188"/>
        <end position="273"/>
    </location>
</feature>
<evidence type="ECO:0000256" key="23">
    <source>
        <dbReference type="RuleBase" id="RU000488"/>
    </source>
</evidence>
<dbReference type="InterPro" id="IPR050567">
    <property type="entry name" value="Mitochondrial_Carrier"/>
</dbReference>
<keyword evidence="6" id="KW-0999">Mitochondrion inner membrane</keyword>
<dbReference type="RefSeq" id="XP_025074392.1">
    <property type="nucleotide sequence ID" value="XM_025218607.1"/>
</dbReference>
<dbReference type="GO" id="GO:1990575">
    <property type="term" value="P:mitochondrial L-ornithine transmembrane transport"/>
    <property type="evidence" value="ECO:0007669"/>
    <property type="project" value="TreeGrafter"/>
</dbReference>
<evidence type="ECO:0000256" key="2">
    <source>
        <dbReference type="ARBA" id="ARBA00006375"/>
    </source>
</evidence>
<evidence type="ECO:0000313" key="25">
    <source>
        <dbReference type="Proteomes" id="UP000504615"/>
    </source>
</evidence>
<evidence type="ECO:0000256" key="4">
    <source>
        <dbReference type="ARBA" id="ARBA00022692"/>
    </source>
</evidence>
<comment type="catalytic activity">
    <reaction evidence="11">
        <text>L-lysine(out) + L-arginine(in) = L-lysine(in) + L-arginine(out)</text>
        <dbReference type="Rhea" id="RHEA:70827"/>
        <dbReference type="ChEBI" id="CHEBI:32551"/>
        <dbReference type="ChEBI" id="CHEBI:32682"/>
    </reaction>
</comment>
<feature type="non-terminal residue" evidence="26">
    <location>
        <position position="428"/>
    </location>
</feature>
<dbReference type="OrthoDB" id="193856at2759"/>
<evidence type="ECO:0000256" key="20">
    <source>
        <dbReference type="ARBA" id="ARBA00079387"/>
    </source>
</evidence>
<evidence type="ECO:0000256" key="16">
    <source>
        <dbReference type="ARBA" id="ARBA00052673"/>
    </source>
</evidence>
<dbReference type="GO" id="GO:0005289">
    <property type="term" value="F:high-affinity L-arginine transmembrane transporter activity"/>
    <property type="evidence" value="ECO:0007669"/>
    <property type="project" value="TreeGrafter"/>
</dbReference>
<evidence type="ECO:0000256" key="21">
    <source>
        <dbReference type="ARBA" id="ARBA00080567"/>
    </source>
</evidence>
<evidence type="ECO:0000256" key="15">
    <source>
        <dbReference type="ARBA" id="ARBA00051921"/>
    </source>
</evidence>
<dbReference type="Proteomes" id="UP000504615">
    <property type="component" value="Unplaced"/>
</dbReference>
<dbReference type="InterPro" id="IPR018108">
    <property type="entry name" value="MCP_transmembrane"/>
</dbReference>
<evidence type="ECO:0000256" key="11">
    <source>
        <dbReference type="ARBA" id="ARBA00049090"/>
    </source>
</evidence>
<comment type="catalytic activity">
    <reaction evidence="15">
        <text>L-ornithine(in) + L-arginine(out) = L-ornithine(out) + L-arginine(in)</text>
        <dbReference type="Rhea" id="RHEA:34991"/>
        <dbReference type="ChEBI" id="CHEBI:32682"/>
        <dbReference type="ChEBI" id="CHEBI:46911"/>
    </reaction>
</comment>
<keyword evidence="9" id="KW-0496">Mitochondrion</keyword>
<dbReference type="InterPro" id="IPR002067">
    <property type="entry name" value="MCP"/>
</dbReference>
<dbReference type="PANTHER" id="PTHR45624">
    <property type="entry name" value="MITOCHONDRIAL BASIC AMINO ACIDS TRANSPORTER-RELATED"/>
    <property type="match status" value="1"/>
</dbReference>
<dbReference type="PRINTS" id="PR00926">
    <property type="entry name" value="MITOCARRIER"/>
</dbReference>
<evidence type="ECO:0000256" key="18">
    <source>
        <dbReference type="ARBA" id="ARBA00076491"/>
    </source>
</evidence>
<comment type="catalytic activity">
    <reaction evidence="16">
        <text>N(omega)-methyl-L-arginine(in) + L-arginine(out) = N(omega)-methyl-L-arginine(out) + L-arginine(in)</text>
        <dbReference type="Rhea" id="RHEA:72803"/>
        <dbReference type="ChEBI" id="CHEBI:32682"/>
        <dbReference type="ChEBI" id="CHEBI:114953"/>
    </reaction>
</comment>
<evidence type="ECO:0000256" key="9">
    <source>
        <dbReference type="ARBA" id="ARBA00023128"/>
    </source>
</evidence>
<comment type="similarity">
    <text evidence="2 23">Belongs to the mitochondrial carrier (TC 2.A.29) family.</text>
</comment>
<gene>
    <name evidence="26" type="primary">LOC105428585</name>
</gene>
<keyword evidence="10 22" id="KW-0472">Membrane</keyword>
<dbReference type="SUPFAM" id="SSF103506">
    <property type="entry name" value="Mitochondrial carrier"/>
    <property type="match status" value="1"/>
</dbReference>
<keyword evidence="3 23" id="KW-0813">Transport</keyword>
<evidence type="ECO:0000313" key="26">
    <source>
        <dbReference type="RefSeq" id="XP_025074392.1"/>
    </source>
</evidence>
<evidence type="ECO:0000256" key="12">
    <source>
        <dbReference type="ARBA" id="ARBA00050592"/>
    </source>
</evidence>
<dbReference type="Gene3D" id="1.50.40.10">
    <property type="entry name" value="Mitochondrial carrier domain"/>
    <property type="match status" value="2"/>
</dbReference>
<evidence type="ECO:0000256" key="13">
    <source>
        <dbReference type="ARBA" id="ARBA00050768"/>
    </source>
</evidence>
<keyword evidence="8" id="KW-1133">Transmembrane helix</keyword>
<dbReference type="FunFam" id="1.50.40.10:FF:000037">
    <property type="entry name" value="Solute carrier family 25 member 29"/>
    <property type="match status" value="1"/>
</dbReference>
<evidence type="ECO:0000256" key="14">
    <source>
        <dbReference type="ARBA" id="ARBA00051045"/>
    </source>
</evidence>
<reference evidence="26" key="1">
    <citation type="submission" date="2025-08" db="UniProtKB">
        <authorList>
            <consortium name="RefSeq"/>
        </authorList>
    </citation>
    <scope>IDENTIFICATION</scope>
</reference>
<accession>A0A8N1S8E6</accession>
<feature type="repeat" description="Solcar" evidence="22">
    <location>
        <begin position="93"/>
        <end position="183"/>
    </location>
</feature>
<protein>
    <recommendedName>
        <fullName evidence="17">Mitochondrial basic amino acids transporter</fullName>
    </recommendedName>
    <alternativeName>
        <fullName evidence="21">Carnitine/acylcarnitine translocase-like</fullName>
    </alternativeName>
    <alternativeName>
        <fullName evidence="20">Mitochondrial carnitine/acylcarnitine carrier protein CACL</fullName>
    </alternativeName>
    <alternativeName>
        <fullName evidence="19">Mitochondrial ornithine transporter 3</fullName>
    </alternativeName>
    <alternativeName>
        <fullName evidence="18">Solute carrier family 25 member 29</fullName>
    </alternativeName>
</protein>
<keyword evidence="4 22" id="KW-0812">Transmembrane</keyword>
<comment type="subcellular location">
    <subcellularLocation>
        <location evidence="1">Mitochondrion inner membrane</location>
        <topology evidence="1">Multi-pass membrane protein</topology>
    </subcellularLocation>
</comment>
<dbReference type="GeneID" id="105428585"/>
<proteinExistence type="inferred from homology"/>
<evidence type="ECO:0000256" key="7">
    <source>
        <dbReference type="ARBA" id="ARBA00022970"/>
    </source>
</evidence>
<name>A0A8N1S8E6_9HYME</name>
<evidence type="ECO:0000256" key="6">
    <source>
        <dbReference type="ARBA" id="ARBA00022792"/>
    </source>
</evidence>
<sequence>MALSLDFFAGCLGGCAGIIVGYPLDTIKVHMQTQDYRNPRYRGIWDCFRTILANESVSGLYKGLTSPIAGVAVINAIVFGTYGCARRNLSEADRLSSYFLAGAAAGLAQSPISSPIELAKTRLQLQSTTTTTQGNFQGPMQCLRNIYKQEGCRGVFKGLGITFLREGPSYGVYFATYEMLTKTSSGGVSMPQVLLAGGLAGTASWVTTYPIDVIKSRIQAESGNRYSGIVDCLKKSVRAEGYSCLYRGLNSTILRAFPTNAATFVVVFWTTQLFSEQSSEIPREISVTSKTSTQTKNRTAKGYESFVNNWNVFFDDISRNNDFVTSPYIRSMLPISGPILNNSACLVHNCRRSGCKDDAPSKQKITFEDREDRKRKSKNDEEEDERVDEKKTDCDNIKMTISTCTCNLPRVLGSFKSRKYLILPVDKV</sequence>
<evidence type="ECO:0000256" key="10">
    <source>
        <dbReference type="ARBA" id="ARBA00023136"/>
    </source>
</evidence>
<evidence type="ECO:0000256" key="22">
    <source>
        <dbReference type="PROSITE-ProRule" id="PRU00282"/>
    </source>
</evidence>
<comment type="catalytic activity">
    <reaction evidence="13">
        <text>L-histidine(out) + L-arginine(in) = L-histidine(in) + L-arginine(out)</text>
        <dbReference type="Rhea" id="RHEA:71063"/>
        <dbReference type="ChEBI" id="CHEBI:32682"/>
        <dbReference type="ChEBI" id="CHEBI:57595"/>
    </reaction>
</comment>
<evidence type="ECO:0000256" key="17">
    <source>
        <dbReference type="ARBA" id="ARBA00071763"/>
    </source>
</evidence>
<dbReference type="InterPro" id="IPR023395">
    <property type="entry name" value="MCP_dom_sf"/>
</dbReference>
<evidence type="ECO:0000256" key="19">
    <source>
        <dbReference type="ARBA" id="ARBA00078745"/>
    </source>
</evidence>
<dbReference type="Pfam" id="PF00153">
    <property type="entry name" value="Mito_carr"/>
    <property type="match status" value="3"/>
</dbReference>
<dbReference type="AlphaFoldDB" id="A0A8N1S8E6"/>
<dbReference type="PROSITE" id="PS50920">
    <property type="entry name" value="SOLCAR"/>
    <property type="match status" value="3"/>
</dbReference>
<keyword evidence="5" id="KW-0677">Repeat</keyword>
<feature type="repeat" description="Solcar" evidence="22">
    <location>
        <begin position="1"/>
        <end position="88"/>
    </location>
</feature>
<comment type="catalytic activity">
    <reaction evidence="12">
        <text>L-histidine(out) = L-histidine(in)</text>
        <dbReference type="Rhea" id="RHEA:72807"/>
        <dbReference type="ChEBI" id="CHEBI:57595"/>
    </reaction>
</comment>
<keyword evidence="25" id="KW-1185">Reference proteome</keyword>
<evidence type="ECO:0000256" key="8">
    <source>
        <dbReference type="ARBA" id="ARBA00022989"/>
    </source>
</evidence>
<dbReference type="GO" id="GO:0005743">
    <property type="term" value="C:mitochondrial inner membrane"/>
    <property type="evidence" value="ECO:0007669"/>
    <property type="project" value="UniProtKB-SubCell"/>
</dbReference>
<comment type="catalytic activity">
    <reaction evidence="14">
        <text>L-homoarginine(in) + L-arginine(out) = L-homoarginine(out) + L-arginine(in)</text>
        <dbReference type="Rhea" id="RHEA:72799"/>
        <dbReference type="ChEBI" id="CHEBI:32682"/>
        <dbReference type="ChEBI" id="CHEBI:143006"/>
    </reaction>
</comment>
<evidence type="ECO:0000256" key="1">
    <source>
        <dbReference type="ARBA" id="ARBA00004448"/>
    </source>
</evidence>
<dbReference type="PANTHER" id="PTHR45624:SF61">
    <property type="entry name" value="MITOCHONDRIAL BASIC AMINO ACIDS TRANSPORTER"/>
    <property type="match status" value="1"/>
</dbReference>